<organism evidence="3 4">
    <name type="scientific">Candidatus Sulfomarinibacter kjeldsenii</name>
    <dbReference type="NCBI Taxonomy" id="2885994"/>
    <lineage>
        <taxon>Bacteria</taxon>
        <taxon>Pseudomonadati</taxon>
        <taxon>Acidobacteriota</taxon>
        <taxon>Thermoanaerobaculia</taxon>
        <taxon>Thermoanaerobaculales</taxon>
        <taxon>Candidatus Sulfomarinibacteraceae</taxon>
        <taxon>Candidatus Sulfomarinibacter</taxon>
    </lineage>
</organism>
<accession>A0A8J6Y5X9</accession>
<keyword evidence="1" id="KW-0676">Redox-active center</keyword>
<proteinExistence type="predicted"/>
<reference evidence="3 4" key="1">
    <citation type="submission" date="2020-08" db="EMBL/GenBank/DDBJ databases">
        <title>Acidobacteriota in marine sediments use diverse sulfur dissimilation pathways.</title>
        <authorList>
            <person name="Wasmund K."/>
        </authorList>
    </citation>
    <scope>NUCLEOTIDE SEQUENCE [LARGE SCALE GENOMIC DNA]</scope>
    <source>
        <strain evidence="3">MAG AM3-A</strain>
    </source>
</reference>
<protein>
    <submittedName>
        <fullName evidence="3">Monothiol glutaredoxin, Grx4 family</fullName>
    </submittedName>
</protein>
<evidence type="ECO:0000256" key="1">
    <source>
        <dbReference type="ARBA" id="ARBA00023284"/>
    </source>
</evidence>
<dbReference type="PANTHER" id="PTHR10293">
    <property type="entry name" value="GLUTAREDOXIN FAMILY MEMBER"/>
    <property type="match status" value="1"/>
</dbReference>
<feature type="non-terminal residue" evidence="3">
    <location>
        <position position="1"/>
    </location>
</feature>
<comment type="caution">
    <text evidence="3">The sequence shown here is derived from an EMBL/GenBank/DDBJ whole genome shotgun (WGS) entry which is preliminary data.</text>
</comment>
<dbReference type="Pfam" id="PF00462">
    <property type="entry name" value="Glutaredoxin"/>
    <property type="match status" value="1"/>
</dbReference>
<dbReference type="AlphaFoldDB" id="A0A8J6Y5X9"/>
<dbReference type="Gene3D" id="3.40.30.10">
    <property type="entry name" value="Glutaredoxin"/>
    <property type="match status" value="1"/>
</dbReference>
<evidence type="ECO:0000259" key="2">
    <source>
        <dbReference type="Pfam" id="PF00462"/>
    </source>
</evidence>
<sequence>FDILSDESIRTAAKDFSAWPTFPQIYLKGEFIGGNDILTEMHDAGELQEIASGSGA</sequence>
<dbReference type="InterPro" id="IPR002109">
    <property type="entry name" value="Glutaredoxin"/>
</dbReference>
<evidence type="ECO:0000313" key="4">
    <source>
        <dbReference type="Proteomes" id="UP000598633"/>
    </source>
</evidence>
<evidence type="ECO:0000313" key="3">
    <source>
        <dbReference type="EMBL" id="MBD3870174.1"/>
    </source>
</evidence>
<feature type="domain" description="Glutaredoxin" evidence="2">
    <location>
        <begin position="1"/>
        <end position="32"/>
    </location>
</feature>
<dbReference type="PANTHER" id="PTHR10293:SF16">
    <property type="entry name" value="GLUTAREDOXIN-RELATED PROTEIN 5, MITOCHONDRIAL"/>
    <property type="match status" value="1"/>
</dbReference>
<dbReference type="InterPro" id="IPR004480">
    <property type="entry name" value="Monothiol_GRX-rel"/>
</dbReference>
<dbReference type="InterPro" id="IPR036249">
    <property type="entry name" value="Thioredoxin-like_sf"/>
</dbReference>
<dbReference type="Proteomes" id="UP000598633">
    <property type="component" value="Unassembled WGS sequence"/>
</dbReference>
<dbReference type="SUPFAM" id="SSF52833">
    <property type="entry name" value="Thioredoxin-like"/>
    <property type="match status" value="1"/>
</dbReference>
<dbReference type="PROSITE" id="PS51354">
    <property type="entry name" value="GLUTAREDOXIN_2"/>
    <property type="match status" value="1"/>
</dbReference>
<dbReference type="EMBL" id="JACXWA010000037">
    <property type="protein sequence ID" value="MBD3870174.1"/>
    <property type="molecule type" value="Genomic_DNA"/>
</dbReference>
<name>A0A8J6Y5X9_9BACT</name>
<gene>
    <name evidence="3" type="ORF">IFJ97_02305</name>
</gene>